<dbReference type="Proteomes" id="UP001430953">
    <property type="component" value="Unassembled WGS sequence"/>
</dbReference>
<keyword evidence="2" id="KW-1185">Reference proteome</keyword>
<comment type="caution">
    <text evidence="1">The sequence shown here is derived from an EMBL/GenBank/DDBJ whole genome shotgun (WGS) entry which is preliminary data.</text>
</comment>
<dbReference type="EMBL" id="JADYXP020000006">
    <property type="protein sequence ID" value="KAL0122286.1"/>
    <property type="molecule type" value="Genomic_DNA"/>
</dbReference>
<gene>
    <name evidence="1" type="ORF">PUN28_007194</name>
</gene>
<name>A0AAW2G210_9HYME</name>
<dbReference type="AlphaFoldDB" id="A0AAW2G210"/>
<sequence>MFMHLLQVCLDRPLAKKKIENKIMLKCANTENLRENPERTQSTRSISNFSGKIFYCMTILEMRRQS</sequence>
<evidence type="ECO:0000313" key="2">
    <source>
        <dbReference type="Proteomes" id="UP001430953"/>
    </source>
</evidence>
<protein>
    <submittedName>
        <fullName evidence="1">Uncharacterized protein</fullName>
    </submittedName>
</protein>
<evidence type="ECO:0000313" key="1">
    <source>
        <dbReference type="EMBL" id="KAL0122286.1"/>
    </source>
</evidence>
<accession>A0AAW2G210</accession>
<proteinExistence type="predicted"/>
<reference evidence="1 2" key="1">
    <citation type="submission" date="2023-03" db="EMBL/GenBank/DDBJ databases">
        <title>High recombination rates correlate with genetic variation in Cardiocondyla obscurior ants.</title>
        <authorList>
            <person name="Errbii M."/>
        </authorList>
    </citation>
    <scope>NUCLEOTIDE SEQUENCE [LARGE SCALE GENOMIC DNA]</scope>
    <source>
        <strain evidence="1">Alpha-2009</strain>
        <tissue evidence="1">Whole body</tissue>
    </source>
</reference>
<organism evidence="1 2">
    <name type="scientific">Cardiocondyla obscurior</name>
    <dbReference type="NCBI Taxonomy" id="286306"/>
    <lineage>
        <taxon>Eukaryota</taxon>
        <taxon>Metazoa</taxon>
        <taxon>Ecdysozoa</taxon>
        <taxon>Arthropoda</taxon>
        <taxon>Hexapoda</taxon>
        <taxon>Insecta</taxon>
        <taxon>Pterygota</taxon>
        <taxon>Neoptera</taxon>
        <taxon>Endopterygota</taxon>
        <taxon>Hymenoptera</taxon>
        <taxon>Apocrita</taxon>
        <taxon>Aculeata</taxon>
        <taxon>Formicoidea</taxon>
        <taxon>Formicidae</taxon>
        <taxon>Myrmicinae</taxon>
        <taxon>Cardiocondyla</taxon>
    </lineage>
</organism>